<comment type="caution">
    <text evidence="2">The sequence shown here is derived from an EMBL/GenBank/DDBJ whole genome shotgun (WGS) entry which is preliminary data.</text>
</comment>
<feature type="transmembrane region" description="Helical" evidence="1">
    <location>
        <begin position="42"/>
        <end position="63"/>
    </location>
</feature>
<accession>A0ABU6NS95</accession>
<protein>
    <submittedName>
        <fullName evidence="2">Uncharacterized protein</fullName>
    </submittedName>
</protein>
<organism evidence="2 3">
    <name type="scientific">Shouchella miscanthi</name>
    <dbReference type="NCBI Taxonomy" id="2598861"/>
    <lineage>
        <taxon>Bacteria</taxon>
        <taxon>Bacillati</taxon>
        <taxon>Bacillota</taxon>
        <taxon>Bacilli</taxon>
        <taxon>Bacillales</taxon>
        <taxon>Bacillaceae</taxon>
        <taxon>Shouchella</taxon>
    </lineage>
</organism>
<evidence type="ECO:0000256" key="1">
    <source>
        <dbReference type="SAM" id="Phobius"/>
    </source>
</evidence>
<evidence type="ECO:0000313" key="3">
    <source>
        <dbReference type="Proteomes" id="UP001341820"/>
    </source>
</evidence>
<keyword evidence="1" id="KW-1133">Transmembrane helix</keyword>
<evidence type="ECO:0000313" key="2">
    <source>
        <dbReference type="EMBL" id="MED4130125.1"/>
    </source>
</evidence>
<sequence>MDFLEEEKLRKKVLLKTFVLLPFAVVTGIILANVAMDNGFPSIRHLTITLLASYIVTIVMWLLQSEDKQIEKERKIQKHLAKKSKMRRVLEGIGAILVTYFIIKLVYLVL</sequence>
<proteinExistence type="predicted"/>
<keyword evidence="1" id="KW-0812">Transmembrane</keyword>
<gene>
    <name evidence="2" type="ORF">P5F74_18585</name>
</gene>
<dbReference type="EMBL" id="JAROAS010000052">
    <property type="protein sequence ID" value="MED4130125.1"/>
    <property type="molecule type" value="Genomic_DNA"/>
</dbReference>
<feature type="transmembrane region" description="Helical" evidence="1">
    <location>
        <begin position="89"/>
        <end position="109"/>
    </location>
</feature>
<dbReference type="RefSeq" id="WP_328238735.1">
    <property type="nucleotide sequence ID" value="NZ_JAROAS010000052.1"/>
</dbReference>
<keyword evidence="3" id="KW-1185">Reference proteome</keyword>
<dbReference type="Proteomes" id="UP001341820">
    <property type="component" value="Unassembled WGS sequence"/>
</dbReference>
<feature type="transmembrane region" description="Helical" evidence="1">
    <location>
        <begin position="13"/>
        <end position="36"/>
    </location>
</feature>
<reference evidence="2 3" key="1">
    <citation type="submission" date="2023-03" db="EMBL/GenBank/DDBJ databases">
        <title>Bacillus Genome Sequencing.</title>
        <authorList>
            <person name="Dunlap C."/>
        </authorList>
    </citation>
    <scope>NUCLEOTIDE SEQUENCE [LARGE SCALE GENOMIC DNA]</scope>
    <source>
        <strain evidence="2 3">B-4107</strain>
    </source>
</reference>
<name>A0ABU6NS95_9BACI</name>
<keyword evidence="1" id="KW-0472">Membrane</keyword>